<proteinExistence type="predicted"/>
<evidence type="ECO:0000313" key="3">
    <source>
        <dbReference type="Proteomes" id="UP000824120"/>
    </source>
</evidence>
<sequence length="78" mass="8926">MSPALDIGEEVQQVSRSCWVSKLIFILFAFMSPLGALLNLNFYSSCYGHQHLHFVHQRIPVDAMASIRDFKEELSLEL</sequence>
<keyword evidence="1" id="KW-0472">Membrane</keyword>
<keyword evidence="1" id="KW-1133">Transmembrane helix</keyword>
<name>A0A9J5ZJ44_SOLCO</name>
<keyword evidence="3" id="KW-1185">Reference proteome</keyword>
<dbReference type="Proteomes" id="UP000824120">
    <property type="component" value="Chromosome 4"/>
</dbReference>
<keyword evidence="1" id="KW-0812">Transmembrane</keyword>
<protein>
    <submittedName>
        <fullName evidence="2">Uncharacterized protein</fullName>
    </submittedName>
</protein>
<organism evidence="2 3">
    <name type="scientific">Solanum commersonii</name>
    <name type="common">Commerson's wild potato</name>
    <name type="synonym">Commerson's nightshade</name>
    <dbReference type="NCBI Taxonomy" id="4109"/>
    <lineage>
        <taxon>Eukaryota</taxon>
        <taxon>Viridiplantae</taxon>
        <taxon>Streptophyta</taxon>
        <taxon>Embryophyta</taxon>
        <taxon>Tracheophyta</taxon>
        <taxon>Spermatophyta</taxon>
        <taxon>Magnoliopsida</taxon>
        <taxon>eudicotyledons</taxon>
        <taxon>Gunneridae</taxon>
        <taxon>Pentapetalae</taxon>
        <taxon>asterids</taxon>
        <taxon>lamiids</taxon>
        <taxon>Solanales</taxon>
        <taxon>Solanaceae</taxon>
        <taxon>Solanoideae</taxon>
        <taxon>Solaneae</taxon>
        <taxon>Solanum</taxon>
    </lineage>
</organism>
<gene>
    <name evidence="2" type="ORF">H5410_023321</name>
</gene>
<dbReference type="EMBL" id="JACXVP010000004">
    <property type="protein sequence ID" value="KAG5612040.1"/>
    <property type="molecule type" value="Genomic_DNA"/>
</dbReference>
<accession>A0A9J5ZJ44</accession>
<dbReference type="AlphaFoldDB" id="A0A9J5ZJ44"/>
<evidence type="ECO:0000313" key="2">
    <source>
        <dbReference type="EMBL" id="KAG5612040.1"/>
    </source>
</evidence>
<reference evidence="2 3" key="1">
    <citation type="submission" date="2020-09" db="EMBL/GenBank/DDBJ databases">
        <title>De no assembly of potato wild relative species, Solanum commersonii.</title>
        <authorList>
            <person name="Cho K."/>
        </authorList>
    </citation>
    <scope>NUCLEOTIDE SEQUENCE [LARGE SCALE GENOMIC DNA]</scope>
    <source>
        <strain evidence="2">LZ3.2</strain>
        <tissue evidence="2">Leaf</tissue>
    </source>
</reference>
<evidence type="ECO:0000256" key="1">
    <source>
        <dbReference type="SAM" id="Phobius"/>
    </source>
</evidence>
<comment type="caution">
    <text evidence="2">The sequence shown here is derived from an EMBL/GenBank/DDBJ whole genome shotgun (WGS) entry which is preliminary data.</text>
</comment>
<feature type="transmembrane region" description="Helical" evidence="1">
    <location>
        <begin position="23"/>
        <end position="43"/>
    </location>
</feature>